<keyword evidence="9" id="KW-1185">Reference proteome</keyword>
<dbReference type="InterPro" id="IPR039420">
    <property type="entry name" value="WalR-like"/>
</dbReference>
<evidence type="ECO:0000256" key="2">
    <source>
        <dbReference type="ARBA" id="ARBA00023015"/>
    </source>
</evidence>
<dbReference type="Gene3D" id="3.40.50.2300">
    <property type="match status" value="1"/>
</dbReference>
<dbReference type="RefSeq" id="WP_110672969.1">
    <property type="nucleotide sequence ID" value="NZ_PYBW01000140.1"/>
</dbReference>
<dbReference type="SUPFAM" id="SSF46894">
    <property type="entry name" value="C-terminal effector domain of the bipartite response regulators"/>
    <property type="match status" value="1"/>
</dbReference>
<dbReference type="PANTHER" id="PTHR43214">
    <property type="entry name" value="TWO-COMPONENT RESPONSE REGULATOR"/>
    <property type="match status" value="1"/>
</dbReference>
<keyword evidence="2" id="KW-0805">Transcription regulation</keyword>
<evidence type="ECO:0000313" key="9">
    <source>
        <dbReference type="Proteomes" id="UP000248039"/>
    </source>
</evidence>
<dbReference type="SMART" id="SM00421">
    <property type="entry name" value="HTH_LUXR"/>
    <property type="match status" value="1"/>
</dbReference>
<dbReference type="GO" id="GO:0003677">
    <property type="term" value="F:DNA binding"/>
    <property type="evidence" value="ECO:0007669"/>
    <property type="project" value="UniProtKB-KW"/>
</dbReference>
<keyword evidence="4" id="KW-0804">Transcription</keyword>
<protein>
    <submittedName>
        <fullName evidence="8">DNA-binding response regulator</fullName>
    </submittedName>
</protein>
<dbReference type="InterPro" id="IPR011006">
    <property type="entry name" value="CheY-like_superfamily"/>
</dbReference>
<sequence length="222" mass="23881">MTVRVLLVDDQPLLRVAFTLVLDSQPDLEVVGEAEDGAAAVRLVAEHTPDVVLMDVRMPGMDGIEATKRIVDQSPDTKVLIMTTFDLDEYAFAGLRAGASGFLLKNAQPAELLSAIRSVAAGDAVVAPRITRRLLDRFASQLPADGSSADRGEAAVEALTTRERSVLVQVARGLSNAEVAAELFLAEATVKTHVSRILLKLGLRDRVQAVVFAYENRLVHPS</sequence>
<dbReference type="PROSITE" id="PS50110">
    <property type="entry name" value="RESPONSE_REGULATORY"/>
    <property type="match status" value="1"/>
</dbReference>
<dbReference type="OrthoDB" id="9808843at2"/>
<dbReference type="GO" id="GO:0000160">
    <property type="term" value="P:phosphorelay signal transduction system"/>
    <property type="evidence" value="ECO:0007669"/>
    <property type="project" value="InterPro"/>
</dbReference>
<evidence type="ECO:0000259" key="7">
    <source>
        <dbReference type="PROSITE" id="PS50110"/>
    </source>
</evidence>
<dbReference type="Pfam" id="PF00072">
    <property type="entry name" value="Response_reg"/>
    <property type="match status" value="1"/>
</dbReference>
<evidence type="ECO:0000256" key="5">
    <source>
        <dbReference type="PROSITE-ProRule" id="PRU00169"/>
    </source>
</evidence>
<evidence type="ECO:0000256" key="4">
    <source>
        <dbReference type="ARBA" id="ARBA00023163"/>
    </source>
</evidence>
<comment type="caution">
    <text evidence="8">The sequence shown here is derived from an EMBL/GenBank/DDBJ whole genome shotgun (WGS) entry which is preliminary data.</text>
</comment>
<dbReference type="InterPro" id="IPR058245">
    <property type="entry name" value="NreC/VraR/RcsB-like_REC"/>
</dbReference>
<dbReference type="InterPro" id="IPR000792">
    <property type="entry name" value="Tscrpt_reg_LuxR_C"/>
</dbReference>
<feature type="domain" description="HTH luxR-type" evidence="6">
    <location>
        <begin position="152"/>
        <end position="217"/>
    </location>
</feature>
<dbReference type="SUPFAM" id="SSF52172">
    <property type="entry name" value="CheY-like"/>
    <property type="match status" value="1"/>
</dbReference>
<keyword evidence="3 8" id="KW-0238">DNA-binding</keyword>
<evidence type="ECO:0000313" key="8">
    <source>
        <dbReference type="EMBL" id="PYC68217.1"/>
    </source>
</evidence>
<dbReference type="SMART" id="SM00448">
    <property type="entry name" value="REC"/>
    <property type="match status" value="1"/>
</dbReference>
<dbReference type="Proteomes" id="UP000248039">
    <property type="component" value="Unassembled WGS sequence"/>
</dbReference>
<dbReference type="InterPro" id="IPR016032">
    <property type="entry name" value="Sig_transdc_resp-reg_C-effctor"/>
</dbReference>
<gene>
    <name evidence="8" type="ORF">C7C46_29410</name>
</gene>
<proteinExistence type="predicted"/>
<dbReference type="AlphaFoldDB" id="A0A2V4NYG7"/>
<accession>A0A2V4NYG7</accession>
<dbReference type="PRINTS" id="PR00038">
    <property type="entry name" value="HTHLUXR"/>
</dbReference>
<dbReference type="EMBL" id="PYBW01000140">
    <property type="protein sequence ID" value="PYC68217.1"/>
    <property type="molecule type" value="Genomic_DNA"/>
</dbReference>
<feature type="modified residue" description="4-aspartylphosphate" evidence="5">
    <location>
        <position position="55"/>
    </location>
</feature>
<keyword evidence="1 5" id="KW-0597">Phosphoprotein</keyword>
<dbReference type="Pfam" id="PF00196">
    <property type="entry name" value="GerE"/>
    <property type="match status" value="1"/>
</dbReference>
<dbReference type="InterPro" id="IPR001789">
    <property type="entry name" value="Sig_transdc_resp-reg_receiver"/>
</dbReference>
<evidence type="ECO:0000259" key="6">
    <source>
        <dbReference type="PROSITE" id="PS50043"/>
    </source>
</evidence>
<dbReference type="PROSITE" id="PS00622">
    <property type="entry name" value="HTH_LUXR_1"/>
    <property type="match status" value="1"/>
</dbReference>
<reference evidence="8 9" key="1">
    <citation type="submission" date="2018-03" db="EMBL/GenBank/DDBJ databases">
        <title>Bioinformatic expansion and discovery of thiopeptide antibiotics.</title>
        <authorList>
            <person name="Schwalen C.J."/>
            <person name="Hudson G.A."/>
            <person name="Mitchell D.A."/>
        </authorList>
    </citation>
    <scope>NUCLEOTIDE SEQUENCE [LARGE SCALE GENOMIC DNA]</scope>
    <source>
        <strain evidence="8 9">ATCC 21389</strain>
    </source>
</reference>
<evidence type="ECO:0000256" key="3">
    <source>
        <dbReference type="ARBA" id="ARBA00023125"/>
    </source>
</evidence>
<dbReference type="GO" id="GO:0006355">
    <property type="term" value="P:regulation of DNA-templated transcription"/>
    <property type="evidence" value="ECO:0007669"/>
    <property type="project" value="InterPro"/>
</dbReference>
<evidence type="ECO:0000256" key="1">
    <source>
        <dbReference type="ARBA" id="ARBA00022553"/>
    </source>
</evidence>
<name>A0A2V4NYG7_9ACTN</name>
<dbReference type="PROSITE" id="PS50043">
    <property type="entry name" value="HTH_LUXR_2"/>
    <property type="match status" value="1"/>
</dbReference>
<organism evidence="8 9">
    <name type="scientific">Streptomyces tateyamensis</name>
    <dbReference type="NCBI Taxonomy" id="565073"/>
    <lineage>
        <taxon>Bacteria</taxon>
        <taxon>Bacillati</taxon>
        <taxon>Actinomycetota</taxon>
        <taxon>Actinomycetes</taxon>
        <taxon>Kitasatosporales</taxon>
        <taxon>Streptomycetaceae</taxon>
        <taxon>Streptomyces</taxon>
    </lineage>
</organism>
<feature type="domain" description="Response regulatory" evidence="7">
    <location>
        <begin position="4"/>
        <end position="120"/>
    </location>
</feature>
<dbReference type="PANTHER" id="PTHR43214:SF24">
    <property type="entry name" value="TRANSCRIPTIONAL REGULATORY PROTEIN NARL-RELATED"/>
    <property type="match status" value="1"/>
</dbReference>
<dbReference type="CDD" id="cd17535">
    <property type="entry name" value="REC_NarL-like"/>
    <property type="match status" value="1"/>
</dbReference>
<dbReference type="CDD" id="cd06170">
    <property type="entry name" value="LuxR_C_like"/>
    <property type="match status" value="1"/>
</dbReference>